<name>T1L301_TETUR</name>
<dbReference type="AlphaFoldDB" id="T1L301"/>
<accession>T1L301</accession>
<sequence length="36" mass="4279">MSSTSSDSGIYVGQRFNTINELESFIEEYEKKDWWT</sequence>
<proteinExistence type="predicted"/>
<reference evidence="2" key="1">
    <citation type="submission" date="2011-08" db="EMBL/GenBank/DDBJ databases">
        <authorList>
            <person name="Rombauts S."/>
        </authorList>
    </citation>
    <scope>NUCLEOTIDE SEQUENCE</scope>
    <source>
        <strain evidence="2">London</strain>
    </source>
</reference>
<keyword evidence="2" id="KW-1185">Reference proteome</keyword>
<dbReference type="EMBL" id="CAEY01000994">
    <property type="status" value="NOT_ANNOTATED_CDS"/>
    <property type="molecule type" value="Genomic_DNA"/>
</dbReference>
<evidence type="ECO:0000313" key="2">
    <source>
        <dbReference type="Proteomes" id="UP000015104"/>
    </source>
</evidence>
<dbReference type="Proteomes" id="UP000015104">
    <property type="component" value="Unassembled WGS sequence"/>
</dbReference>
<protein>
    <submittedName>
        <fullName evidence="1">Uncharacterized protein</fullName>
    </submittedName>
</protein>
<dbReference type="HOGENOM" id="CLU_3360338_0_0_1"/>
<reference evidence="1" key="2">
    <citation type="submission" date="2015-06" db="UniProtKB">
        <authorList>
            <consortium name="EnsemblMetazoa"/>
        </authorList>
    </citation>
    <scope>IDENTIFICATION</scope>
</reference>
<evidence type="ECO:0000313" key="1">
    <source>
        <dbReference type="EnsemblMetazoa" id="tetur34g01020.1"/>
    </source>
</evidence>
<dbReference type="EnsemblMetazoa" id="tetur34g01020.1">
    <property type="protein sequence ID" value="tetur34g01020.1"/>
    <property type="gene ID" value="tetur34g01020"/>
</dbReference>
<organism evidence="1 2">
    <name type="scientific">Tetranychus urticae</name>
    <name type="common">Two-spotted spider mite</name>
    <dbReference type="NCBI Taxonomy" id="32264"/>
    <lineage>
        <taxon>Eukaryota</taxon>
        <taxon>Metazoa</taxon>
        <taxon>Ecdysozoa</taxon>
        <taxon>Arthropoda</taxon>
        <taxon>Chelicerata</taxon>
        <taxon>Arachnida</taxon>
        <taxon>Acari</taxon>
        <taxon>Acariformes</taxon>
        <taxon>Trombidiformes</taxon>
        <taxon>Prostigmata</taxon>
        <taxon>Eleutherengona</taxon>
        <taxon>Raphignathae</taxon>
        <taxon>Tetranychoidea</taxon>
        <taxon>Tetranychidae</taxon>
        <taxon>Tetranychus</taxon>
    </lineage>
</organism>